<evidence type="ECO:0000313" key="2">
    <source>
        <dbReference type="EMBL" id="VEL09002.1"/>
    </source>
</evidence>
<accession>A0A3S5BM67</accession>
<comment type="caution">
    <text evidence="2">The sequence shown here is derived from an EMBL/GenBank/DDBJ whole genome shotgun (WGS) entry which is preliminary data.</text>
</comment>
<evidence type="ECO:0000313" key="3">
    <source>
        <dbReference type="Proteomes" id="UP000784294"/>
    </source>
</evidence>
<organism evidence="2 3">
    <name type="scientific">Protopolystoma xenopodis</name>
    <dbReference type="NCBI Taxonomy" id="117903"/>
    <lineage>
        <taxon>Eukaryota</taxon>
        <taxon>Metazoa</taxon>
        <taxon>Spiralia</taxon>
        <taxon>Lophotrochozoa</taxon>
        <taxon>Platyhelminthes</taxon>
        <taxon>Monogenea</taxon>
        <taxon>Polyopisthocotylea</taxon>
        <taxon>Polystomatidea</taxon>
        <taxon>Polystomatidae</taxon>
        <taxon>Protopolystoma</taxon>
    </lineage>
</organism>
<sequence length="318" mass="34422">MSGDLSYDAFDPVLNLVGVAKEKALQDARPSDGLSETVEPDGESEFLGVGDVDSNCECDCEADGDGDEREFLRSASKANTTLRLSTAYSCWRSGRDRLEDSRPSTPRACDSPMFESQHQRHRQQLHLQEHDTEKSVELELEDALRDPLDLTIQGVSLLRQAGGPGASQTGPEVAWWWGTGLTDSMNSFLCSLPVNGSVDEGSGGCGERGLAGGRDNVDRSRVGNASEAAGDDSVGEETLGRPDSPSEAWLLATPRPHSDANSPEPTHSMSMHSLPNDNPPVLTGELEIVNVYLVEYSLLKFFGGSQNQMKYIEFNSLV</sequence>
<dbReference type="Proteomes" id="UP000784294">
    <property type="component" value="Unassembled WGS sequence"/>
</dbReference>
<feature type="compositionally biased region" description="Gly residues" evidence="1">
    <location>
        <begin position="201"/>
        <end position="212"/>
    </location>
</feature>
<feature type="compositionally biased region" description="Polar residues" evidence="1">
    <location>
        <begin position="259"/>
        <end position="276"/>
    </location>
</feature>
<proteinExistence type="predicted"/>
<reference evidence="2" key="1">
    <citation type="submission" date="2018-11" db="EMBL/GenBank/DDBJ databases">
        <authorList>
            <consortium name="Pathogen Informatics"/>
        </authorList>
    </citation>
    <scope>NUCLEOTIDE SEQUENCE</scope>
</reference>
<feature type="region of interest" description="Disordered" evidence="1">
    <location>
        <begin position="199"/>
        <end position="276"/>
    </location>
</feature>
<protein>
    <submittedName>
        <fullName evidence="2">Uncharacterized protein</fullName>
    </submittedName>
</protein>
<evidence type="ECO:0000256" key="1">
    <source>
        <dbReference type="SAM" id="MobiDB-lite"/>
    </source>
</evidence>
<gene>
    <name evidence="2" type="ORF">PXEA_LOCUS2442</name>
</gene>
<name>A0A3S5BM67_9PLAT</name>
<keyword evidence="3" id="KW-1185">Reference proteome</keyword>
<dbReference type="AlphaFoldDB" id="A0A3S5BM67"/>
<dbReference type="EMBL" id="CAAALY010005222">
    <property type="protein sequence ID" value="VEL09002.1"/>
    <property type="molecule type" value="Genomic_DNA"/>
</dbReference>